<dbReference type="GO" id="GO:0016020">
    <property type="term" value="C:membrane"/>
    <property type="evidence" value="ECO:0007669"/>
    <property type="project" value="UniProtKB-SubCell"/>
</dbReference>
<dbReference type="NCBIfam" id="TIGR01592">
    <property type="entry name" value="holin_SPP1"/>
    <property type="match status" value="1"/>
</dbReference>
<keyword evidence="6" id="KW-1185">Reference proteome</keyword>
<dbReference type="EMBL" id="FNKD01000002">
    <property type="protein sequence ID" value="SDQ66227.1"/>
    <property type="molecule type" value="Genomic_DNA"/>
</dbReference>
<protein>
    <submittedName>
        <fullName evidence="5">Holin, SPP1 family</fullName>
    </submittedName>
</protein>
<sequence length="82" mass="8935">MDKGTVVRTAALLLALVNQCLVMFGKSPLPIDSEMLEQVMSFSFLAVTSISAWFKNNYVTKTGLKQKEAILEKGLNGRNGGI</sequence>
<evidence type="ECO:0000313" key="5">
    <source>
        <dbReference type="EMBL" id="SDQ66227.1"/>
    </source>
</evidence>
<keyword evidence="4" id="KW-0472">Membrane</keyword>
<dbReference type="InterPro" id="IPR006479">
    <property type="entry name" value="Holin"/>
</dbReference>
<organism evidence="5 6">
    <name type="scientific">Virgibacillus salinus</name>
    <dbReference type="NCBI Taxonomy" id="553311"/>
    <lineage>
        <taxon>Bacteria</taxon>
        <taxon>Bacillati</taxon>
        <taxon>Bacillota</taxon>
        <taxon>Bacilli</taxon>
        <taxon>Bacillales</taxon>
        <taxon>Bacillaceae</taxon>
        <taxon>Virgibacillus</taxon>
    </lineage>
</organism>
<evidence type="ECO:0000256" key="4">
    <source>
        <dbReference type="ARBA" id="ARBA00023136"/>
    </source>
</evidence>
<evidence type="ECO:0000256" key="1">
    <source>
        <dbReference type="ARBA" id="ARBA00004370"/>
    </source>
</evidence>
<dbReference type="STRING" id="553311.SAMN05216231_2351"/>
<proteinExistence type="predicted"/>
<name>A0A1H1CPI4_9BACI</name>
<evidence type="ECO:0000313" key="6">
    <source>
        <dbReference type="Proteomes" id="UP000199444"/>
    </source>
</evidence>
<dbReference type="RefSeq" id="WP_092493161.1">
    <property type="nucleotide sequence ID" value="NZ_FNKD01000002.1"/>
</dbReference>
<gene>
    <name evidence="5" type="ORF">SAMN05216231_2351</name>
</gene>
<accession>A0A1H1CPI4</accession>
<dbReference type="Proteomes" id="UP000199444">
    <property type="component" value="Unassembled WGS sequence"/>
</dbReference>
<evidence type="ECO:0000256" key="3">
    <source>
        <dbReference type="ARBA" id="ARBA00022989"/>
    </source>
</evidence>
<evidence type="ECO:0000256" key="2">
    <source>
        <dbReference type="ARBA" id="ARBA00022692"/>
    </source>
</evidence>
<keyword evidence="2" id="KW-0812">Transmembrane</keyword>
<reference evidence="5 6" key="1">
    <citation type="submission" date="2016-10" db="EMBL/GenBank/DDBJ databases">
        <authorList>
            <person name="de Groot N.N."/>
        </authorList>
    </citation>
    <scope>NUCLEOTIDE SEQUENCE [LARGE SCALE GENOMIC DNA]</scope>
    <source>
        <strain evidence="5 6">CGMCC 1.10449</strain>
    </source>
</reference>
<comment type="subcellular location">
    <subcellularLocation>
        <location evidence="1">Membrane</location>
    </subcellularLocation>
</comment>
<dbReference type="AlphaFoldDB" id="A0A1H1CPI4"/>
<keyword evidence="3" id="KW-1133">Transmembrane helix</keyword>
<dbReference type="Pfam" id="PF04688">
    <property type="entry name" value="Holin_SPP1"/>
    <property type="match status" value="1"/>
</dbReference>